<keyword evidence="5" id="KW-1185">Reference proteome</keyword>
<evidence type="ECO:0000313" key="5">
    <source>
        <dbReference type="Proteomes" id="UP000478052"/>
    </source>
</evidence>
<reference evidence="4 5" key="1">
    <citation type="submission" date="2019-08" db="EMBL/GenBank/DDBJ databases">
        <title>Whole genome of Aphis craccivora.</title>
        <authorList>
            <person name="Voronova N.V."/>
            <person name="Shulinski R.S."/>
            <person name="Bandarenka Y.V."/>
            <person name="Zhorov D.G."/>
            <person name="Warner D."/>
        </authorList>
    </citation>
    <scope>NUCLEOTIDE SEQUENCE [LARGE SCALE GENOMIC DNA]</scope>
    <source>
        <strain evidence="4">180601</strain>
        <tissue evidence="4">Whole Body</tissue>
    </source>
</reference>
<evidence type="ECO:0000313" key="4">
    <source>
        <dbReference type="EMBL" id="KAF0762319.1"/>
    </source>
</evidence>
<dbReference type="Proteomes" id="UP000478052">
    <property type="component" value="Unassembled WGS sequence"/>
</dbReference>
<evidence type="ECO:0000256" key="1">
    <source>
        <dbReference type="SAM" id="Coils"/>
    </source>
</evidence>
<evidence type="ECO:0000256" key="2">
    <source>
        <dbReference type="SAM" id="MobiDB-lite"/>
    </source>
</evidence>
<dbReference type="PANTHER" id="PTHR35826:SF1">
    <property type="entry name" value="PROTEIN ATP6V1FNB-LIKE"/>
    <property type="match status" value="1"/>
</dbReference>
<feature type="coiled-coil region" evidence="1">
    <location>
        <begin position="56"/>
        <end position="83"/>
    </location>
</feature>
<name>A0A6G0YWQ4_APHCR</name>
<feature type="region of interest" description="Disordered" evidence="2">
    <location>
        <begin position="181"/>
        <end position="202"/>
    </location>
</feature>
<sequence length="202" mass="23877">MAMAELRHQMHMQEVEKKIKLLQMNWFIKNYEEATENSDKPKPIVSIQSTKLIDEIRGMRTLIKDINGKLEEYQKEINKTALEKLDKNVLSRFETDISYMYPIPHDIKHQLYNGISRNEEGRYRYLKTRNTFSPDEKYRACPTQNYKYGWNFNKMGLSMVPKHGRKQVLKKAMYSIHGITLSEKHPTQRPPNSPGNLEIESL</sequence>
<organism evidence="4 5">
    <name type="scientific">Aphis craccivora</name>
    <name type="common">Cowpea aphid</name>
    <dbReference type="NCBI Taxonomy" id="307492"/>
    <lineage>
        <taxon>Eukaryota</taxon>
        <taxon>Metazoa</taxon>
        <taxon>Ecdysozoa</taxon>
        <taxon>Arthropoda</taxon>
        <taxon>Hexapoda</taxon>
        <taxon>Insecta</taxon>
        <taxon>Pterygota</taxon>
        <taxon>Neoptera</taxon>
        <taxon>Paraneoptera</taxon>
        <taxon>Hemiptera</taxon>
        <taxon>Sternorrhyncha</taxon>
        <taxon>Aphidomorpha</taxon>
        <taxon>Aphidoidea</taxon>
        <taxon>Aphididae</taxon>
        <taxon>Aphidini</taxon>
        <taxon>Aphis</taxon>
        <taxon>Aphis</taxon>
    </lineage>
</organism>
<evidence type="ECO:0000259" key="3">
    <source>
        <dbReference type="Pfam" id="PF22589"/>
    </source>
</evidence>
<accession>A0A6G0YWQ4</accession>
<comment type="caution">
    <text evidence="4">The sequence shown here is derived from an EMBL/GenBank/DDBJ whole genome shotgun (WGS) entry which is preliminary data.</text>
</comment>
<dbReference type="EMBL" id="VUJU01002172">
    <property type="protein sequence ID" value="KAF0762319.1"/>
    <property type="molecule type" value="Genomic_DNA"/>
</dbReference>
<dbReference type="PANTHER" id="PTHR35826">
    <property type="entry name" value="PROTEIN ATP6V1FNB-LIKE"/>
    <property type="match status" value="1"/>
</dbReference>
<proteinExistence type="predicted"/>
<feature type="domain" description="Sperm microtubule inner protein 1 C-terminal" evidence="3">
    <location>
        <begin position="79"/>
        <end position="179"/>
    </location>
</feature>
<dbReference type="OrthoDB" id="410807at2759"/>
<dbReference type="InterPro" id="IPR054323">
    <property type="entry name" value="SPMIP1_C"/>
</dbReference>
<gene>
    <name evidence="4" type="ORF">FWK35_00010845</name>
</gene>
<protein>
    <recommendedName>
        <fullName evidence="3">Sperm microtubule inner protein 1 C-terminal domain-containing protein</fullName>
    </recommendedName>
</protein>
<keyword evidence="1" id="KW-0175">Coiled coil</keyword>
<dbReference type="Pfam" id="PF22589">
    <property type="entry name" value="SPMIP1"/>
    <property type="match status" value="1"/>
</dbReference>
<dbReference type="AlphaFoldDB" id="A0A6G0YWQ4"/>